<keyword evidence="1" id="KW-0472">Membrane</keyword>
<name>A0ABY1BW87_MYXFU</name>
<evidence type="ECO:0000256" key="1">
    <source>
        <dbReference type="SAM" id="Phobius"/>
    </source>
</evidence>
<reference evidence="3 4" key="1">
    <citation type="submission" date="2016-10" db="EMBL/GenBank/DDBJ databases">
        <authorList>
            <person name="Varghese N."/>
            <person name="Submissions S."/>
        </authorList>
    </citation>
    <scope>NUCLEOTIDE SEQUENCE [LARGE SCALE GENOMIC DNA]</scope>
    <source>
        <strain evidence="3 4">DSM 16525</strain>
    </source>
</reference>
<comment type="caution">
    <text evidence="3">The sequence shown here is derived from an EMBL/GenBank/DDBJ whole genome shotgun (WGS) entry which is preliminary data.</text>
</comment>
<sequence>MTTGGGPAYEMGVGFPRWEQTVNVRDTSGEPSMIPGGPAISPRPPQHAMTPAKAASPWKLPVVLQPHQNLLANYLLGSLLAGPGFPILALIRYFKYRTLRYELDEEGITMRWGILFRREVSLTYARIQDIHLSSHVVERWLGLARILIQTASGSAQAEITIEGVQDFEVMRDLLYSKMRGARDTKTDAQAKPAARLPGESEALAAALREVAAEVRALRQELGTHAVTPEKTNG</sequence>
<feature type="domain" description="YdbS-like PH" evidence="2">
    <location>
        <begin position="96"/>
        <end position="173"/>
    </location>
</feature>
<keyword evidence="1" id="KW-1133">Transmembrane helix</keyword>
<evidence type="ECO:0000259" key="2">
    <source>
        <dbReference type="Pfam" id="PF03703"/>
    </source>
</evidence>
<dbReference type="PANTHER" id="PTHR34473:SF2">
    <property type="entry name" value="UPF0699 TRANSMEMBRANE PROTEIN YDBT"/>
    <property type="match status" value="1"/>
</dbReference>
<evidence type="ECO:0000313" key="4">
    <source>
        <dbReference type="Proteomes" id="UP000183760"/>
    </source>
</evidence>
<dbReference type="EMBL" id="FOIB01000001">
    <property type="protein sequence ID" value="SES87472.1"/>
    <property type="molecule type" value="Genomic_DNA"/>
</dbReference>
<gene>
    <name evidence="3" type="ORF">SAMN05443572_101439</name>
</gene>
<keyword evidence="4" id="KW-1185">Reference proteome</keyword>
<keyword evidence="1" id="KW-0812">Transmembrane</keyword>
<feature type="transmembrane region" description="Helical" evidence="1">
    <location>
        <begin position="71"/>
        <end position="91"/>
    </location>
</feature>
<evidence type="ECO:0000313" key="3">
    <source>
        <dbReference type="EMBL" id="SES87472.1"/>
    </source>
</evidence>
<organism evidence="3 4">
    <name type="scientific">Myxococcus fulvus</name>
    <dbReference type="NCBI Taxonomy" id="33"/>
    <lineage>
        <taxon>Bacteria</taxon>
        <taxon>Pseudomonadati</taxon>
        <taxon>Myxococcota</taxon>
        <taxon>Myxococcia</taxon>
        <taxon>Myxococcales</taxon>
        <taxon>Cystobacterineae</taxon>
        <taxon>Myxococcaceae</taxon>
        <taxon>Myxococcus</taxon>
    </lineage>
</organism>
<accession>A0ABY1BW87</accession>
<dbReference type="Pfam" id="PF03703">
    <property type="entry name" value="bPH_2"/>
    <property type="match status" value="1"/>
</dbReference>
<proteinExistence type="predicted"/>
<dbReference type="InterPro" id="IPR005182">
    <property type="entry name" value="YdbS-like_PH"/>
</dbReference>
<dbReference type="PANTHER" id="PTHR34473">
    <property type="entry name" value="UPF0699 TRANSMEMBRANE PROTEIN YDBS"/>
    <property type="match status" value="1"/>
</dbReference>
<protein>
    <submittedName>
        <fullName evidence="3">Membrane protein</fullName>
    </submittedName>
</protein>
<dbReference type="Proteomes" id="UP000183760">
    <property type="component" value="Unassembled WGS sequence"/>
</dbReference>